<comment type="similarity">
    <text evidence="7">Belongs to the YfgM family.</text>
</comment>
<comment type="subcellular location">
    <subcellularLocation>
        <location evidence="1">Cell membrane</location>
        <topology evidence="1">Single-pass type II membrane protein</topology>
    </subcellularLocation>
</comment>
<dbReference type="PANTHER" id="PTHR38035:SF1">
    <property type="entry name" value="ANCILLARY SECYEG TRANSLOCON SUBUNIT"/>
    <property type="match status" value="1"/>
</dbReference>
<evidence type="ECO:0000256" key="2">
    <source>
        <dbReference type="ARBA" id="ARBA00022475"/>
    </source>
</evidence>
<dbReference type="OrthoDB" id="9789675at2"/>
<evidence type="ECO:0000256" key="6">
    <source>
        <dbReference type="ARBA" id="ARBA00023186"/>
    </source>
</evidence>
<dbReference type="InterPro" id="IPR018704">
    <property type="entry name" value="SecYEG/CpoB_TPR"/>
</dbReference>
<evidence type="ECO:0000256" key="9">
    <source>
        <dbReference type="SAM" id="Phobius"/>
    </source>
</evidence>
<feature type="domain" description="Ancillary SecYEG translocon subunit/Cell division coordinator CpoB TPR" evidence="10">
    <location>
        <begin position="16"/>
        <end position="209"/>
    </location>
</feature>
<evidence type="ECO:0000256" key="8">
    <source>
        <dbReference type="ARBA" id="ARBA00024235"/>
    </source>
</evidence>
<dbReference type="PIRSF" id="PIRSF006170">
    <property type="entry name" value="YfgM"/>
    <property type="match status" value="1"/>
</dbReference>
<keyword evidence="4 9" id="KW-1133">Transmembrane helix</keyword>
<evidence type="ECO:0000256" key="3">
    <source>
        <dbReference type="ARBA" id="ARBA00022692"/>
    </source>
</evidence>
<dbReference type="InterPro" id="IPR026039">
    <property type="entry name" value="YfgM"/>
</dbReference>
<keyword evidence="6" id="KW-0143">Chaperone</keyword>
<gene>
    <name evidence="11" type="ORF">I596_1384</name>
</gene>
<dbReference type="AlphaFoldDB" id="A0A167GSL4"/>
<name>A0A167GSL4_9GAMM</name>
<dbReference type="Pfam" id="PF09976">
    <property type="entry name" value="TPR_21"/>
    <property type="match status" value="1"/>
</dbReference>
<evidence type="ECO:0000256" key="4">
    <source>
        <dbReference type="ARBA" id="ARBA00022989"/>
    </source>
</evidence>
<organism evidence="11 12">
    <name type="scientific">Dokdonella koreensis DS-123</name>
    <dbReference type="NCBI Taxonomy" id="1300342"/>
    <lineage>
        <taxon>Bacteria</taxon>
        <taxon>Pseudomonadati</taxon>
        <taxon>Pseudomonadota</taxon>
        <taxon>Gammaproteobacteria</taxon>
        <taxon>Lysobacterales</taxon>
        <taxon>Rhodanobacteraceae</taxon>
        <taxon>Dokdonella</taxon>
    </lineage>
</organism>
<feature type="transmembrane region" description="Helical" evidence="9">
    <location>
        <begin position="23"/>
        <end position="40"/>
    </location>
</feature>
<dbReference type="GO" id="GO:0044877">
    <property type="term" value="F:protein-containing complex binding"/>
    <property type="evidence" value="ECO:0007669"/>
    <property type="project" value="InterPro"/>
</dbReference>
<evidence type="ECO:0000259" key="10">
    <source>
        <dbReference type="Pfam" id="PF09976"/>
    </source>
</evidence>
<reference evidence="11 12" key="1">
    <citation type="submission" date="2016-04" db="EMBL/GenBank/DDBJ databases">
        <title>Complete genome sequence of Dokdonella koreensis DS-123T.</title>
        <authorList>
            <person name="Kim J.F."/>
            <person name="Lee H."/>
            <person name="Kwak M.-J."/>
        </authorList>
    </citation>
    <scope>NUCLEOTIDE SEQUENCE [LARGE SCALE GENOMIC DNA]</scope>
    <source>
        <strain evidence="11 12">DS-123</strain>
    </source>
</reference>
<evidence type="ECO:0000256" key="5">
    <source>
        <dbReference type="ARBA" id="ARBA00023136"/>
    </source>
</evidence>
<dbReference type="RefSeq" id="WP_067645589.1">
    <property type="nucleotide sequence ID" value="NZ_CP015249.1"/>
</dbReference>
<keyword evidence="2" id="KW-1003">Cell membrane</keyword>
<dbReference type="InterPro" id="IPR011990">
    <property type="entry name" value="TPR-like_helical_dom_sf"/>
</dbReference>
<evidence type="ECO:0000256" key="7">
    <source>
        <dbReference type="ARBA" id="ARBA00024197"/>
    </source>
</evidence>
<accession>A0A167GSL4</accession>
<evidence type="ECO:0000313" key="11">
    <source>
        <dbReference type="EMBL" id="ANB17412.1"/>
    </source>
</evidence>
<evidence type="ECO:0000256" key="1">
    <source>
        <dbReference type="ARBA" id="ARBA00004401"/>
    </source>
</evidence>
<sequence length="219" mass="23732">MAFELLDEHEQGEVVRKWLRQNTMSIATGIVLALLLIFGWQQWKQRQGRQVVEAALQYQALTKAVDEKRIEDADAIAAALRKDYTGTAYAVMAALGQAERAVTKGDLKAATADLEWALSKASVPALKQLISLRLAQARLADGDANGAIGLLDGIGKEDYAGQVAELRGDALVKLDRAEEARAAYQDALTKLDPQTPNRMFVQMKLDDLGGAPAAQQQGS</sequence>
<protein>
    <recommendedName>
        <fullName evidence="8">Ancillary SecYEG translocon subunit</fullName>
    </recommendedName>
</protein>
<dbReference type="Proteomes" id="UP000076830">
    <property type="component" value="Chromosome"/>
</dbReference>
<keyword evidence="5 9" id="KW-0472">Membrane</keyword>
<dbReference type="SUPFAM" id="SSF48452">
    <property type="entry name" value="TPR-like"/>
    <property type="match status" value="1"/>
</dbReference>
<dbReference type="GO" id="GO:0005886">
    <property type="term" value="C:plasma membrane"/>
    <property type="evidence" value="ECO:0007669"/>
    <property type="project" value="UniProtKB-SubCell"/>
</dbReference>
<proteinExistence type="inferred from homology"/>
<keyword evidence="3 9" id="KW-0812">Transmembrane</keyword>
<dbReference type="PANTHER" id="PTHR38035">
    <property type="entry name" value="UPF0070 PROTEIN YFGM"/>
    <property type="match status" value="1"/>
</dbReference>
<evidence type="ECO:0000313" key="12">
    <source>
        <dbReference type="Proteomes" id="UP000076830"/>
    </source>
</evidence>
<dbReference type="KEGG" id="dko:I596_1384"/>
<dbReference type="EMBL" id="CP015249">
    <property type="protein sequence ID" value="ANB17412.1"/>
    <property type="molecule type" value="Genomic_DNA"/>
</dbReference>
<dbReference type="STRING" id="1300342.I596_1384"/>
<keyword evidence="12" id="KW-1185">Reference proteome</keyword>